<sequence length="103" mass="11945">MPSYRRPNRCSIFDPYAAYVLDRWKEGIHEGQQIFEEIQAQGFKGSARMVRRFLQTLRGNRRPLADPAPPSAAEQFSAKAVVWLFIRASTDLTEEEQKNLQFL</sequence>
<comment type="caution">
    <text evidence="1">The sequence shown here is derived from an EMBL/GenBank/DDBJ whole genome shotgun (WGS) entry which is preliminary data.</text>
</comment>
<keyword evidence="2" id="KW-1185">Reference proteome</keyword>
<dbReference type="RefSeq" id="WP_246035254.1">
    <property type="nucleotide sequence ID" value="NZ_BIFS01000001.1"/>
</dbReference>
<accession>A0A402AC97</accession>
<evidence type="ECO:0000313" key="1">
    <source>
        <dbReference type="EMBL" id="GCE16724.1"/>
    </source>
</evidence>
<gene>
    <name evidence="1" type="ORF">KDK_05240</name>
</gene>
<organism evidence="1 2">
    <name type="scientific">Dictyobacter kobayashii</name>
    <dbReference type="NCBI Taxonomy" id="2014872"/>
    <lineage>
        <taxon>Bacteria</taxon>
        <taxon>Bacillati</taxon>
        <taxon>Chloroflexota</taxon>
        <taxon>Ktedonobacteria</taxon>
        <taxon>Ktedonobacterales</taxon>
        <taxon>Dictyobacteraceae</taxon>
        <taxon>Dictyobacter</taxon>
    </lineage>
</organism>
<dbReference type="AlphaFoldDB" id="A0A402AC97"/>
<reference evidence="2" key="1">
    <citation type="submission" date="2018-12" db="EMBL/GenBank/DDBJ databases">
        <title>Tengunoibacter tsumagoiensis gen. nov., sp. nov., Dictyobacter kobayashii sp. nov., D. alpinus sp. nov., and D. joshuensis sp. nov. and description of Dictyobacteraceae fam. nov. within the order Ktedonobacterales isolated from Tengu-no-mugimeshi.</title>
        <authorList>
            <person name="Wang C.M."/>
            <person name="Zheng Y."/>
            <person name="Sakai Y."/>
            <person name="Toyoda A."/>
            <person name="Minakuchi Y."/>
            <person name="Abe K."/>
            <person name="Yokota A."/>
            <person name="Yabe S."/>
        </authorList>
    </citation>
    <scope>NUCLEOTIDE SEQUENCE [LARGE SCALE GENOMIC DNA]</scope>
    <source>
        <strain evidence="2">Uno11</strain>
    </source>
</reference>
<dbReference type="EMBL" id="BIFS01000001">
    <property type="protein sequence ID" value="GCE16724.1"/>
    <property type="molecule type" value="Genomic_DNA"/>
</dbReference>
<dbReference type="Proteomes" id="UP000287188">
    <property type="component" value="Unassembled WGS sequence"/>
</dbReference>
<protein>
    <submittedName>
        <fullName evidence="1">Uncharacterized protein</fullName>
    </submittedName>
</protein>
<proteinExistence type="predicted"/>
<evidence type="ECO:0000313" key="2">
    <source>
        <dbReference type="Proteomes" id="UP000287188"/>
    </source>
</evidence>
<name>A0A402AC97_9CHLR</name>